<keyword evidence="7" id="KW-0406">Ion transport</keyword>
<reference evidence="13 14" key="1">
    <citation type="submission" date="2019-03" db="EMBL/GenBank/DDBJ databases">
        <title>Complete genome sequence of Ferrigenium kumadai strain An22, a microaerophilic iron-oxidizing bacterium isolated from a paddy field soil.</title>
        <authorList>
            <person name="Watanabe T."/>
            <person name="Asakawa S."/>
        </authorList>
    </citation>
    <scope>NUCLEOTIDE SEQUENCE [LARGE SCALE GENOMIC DNA]</scope>
    <source>
        <strain evidence="13 14">An22</strain>
    </source>
</reference>
<evidence type="ECO:0000256" key="9">
    <source>
        <dbReference type="ARBA" id="ARBA00023136"/>
    </source>
</evidence>
<dbReference type="InterPro" id="IPR002299">
    <property type="entry name" value="Porin_Neis"/>
</dbReference>
<evidence type="ECO:0000256" key="1">
    <source>
        <dbReference type="ARBA" id="ARBA00004571"/>
    </source>
</evidence>
<feature type="domain" description="Porin" evidence="12">
    <location>
        <begin position="7"/>
        <end position="347"/>
    </location>
</feature>
<evidence type="ECO:0000256" key="6">
    <source>
        <dbReference type="ARBA" id="ARBA00022729"/>
    </source>
</evidence>
<organism evidence="13 14">
    <name type="scientific">Ferrigenium kumadai</name>
    <dbReference type="NCBI Taxonomy" id="1682490"/>
    <lineage>
        <taxon>Bacteria</taxon>
        <taxon>Pseudomonadati</taxon>
        <taxon>Pseudomonadota</taxon>
        <taxon>Betaproteobacteria</taxon>
        <taxon>Nitrosomonadales</taxon>
        <taxon>Gallionellaceae</taxon>
        <taxon>Ferrigenium</taxon>
    </lineage>
</organism>
<evidence type="ECO:0000313" key="14">
    <source>
        <dbReference type="Proteomes" id="UP001319121"/>
    </source>
</evidence>
<dbReference type="GO" id="GO:0006811">
    <property type="term" value="P:monoatomic ion transport"/>
    <property type="evidence" value="ECO:0007669"/>
    <property type="project" value="UniProtKB-KW"/>
</dbReference>
<evidence type="ECO:0000256" key="10">
    <source>
        <dbReference type="ARBA" id="ARBA00023237"/>
    </source>
</evidence>
<evidence type="ECO:0000259" key="12">
    <source>
        <dbReference type="Pfam" id="PF13609"/>
    </source>
</evidence>
<dbReference type="PANTHER" id="PTHR34501:SF9">
    <property type="entry name" value="MAJOR OUTER MEMBRANE PROTEIN P.IA"/>
    <property type="match status" value="1"/>
</dbReference>
<accession>A0AAN1SXC6</accession>
<dbReference type="RefSeq" id="WP_212786139.1">
    <property type="nucleotide sequence ID" value="NZ_AP019536.1"/>
</dbReference>
<dbReference type="SUPFAM" id="SSF56935">
    <property type="entry name" value="Porins"/>
    <property type="match status" value="1"/>
</dbReference>
<dbReference type="InterPro" id="IPR033900">
    <property type="entry name" value="Gram_neg_porin_domain"/>
</dbReference>
<evidence type="ECO:0000256" key="7">
    <source>
        <dbReference type="ARBA" id="ARBA00023065"/>
    </source>
</evidence>
<feature type="chain" id="PRO_5042832755" evidence="11">
    <location>
        <begin position="21"/>
        <end position="383"/>
    </location>
</feature>
<feature type="signal peptide" evidence="11">
    <location>
        <begin position="1"/>
        <end position="20"/>
    </location>
</feature>
<dbReference type="InterPro" id="IPR050298">
    <property type="entry name" value="Gram-neg_bact_OMP"/>
</dbReference>
<evidence type="ECO:0000256" key="11">
    <source>
        <dbReference type="SAM" id="SignalP"/>
    </source>
</evidence>
<keyword evidence="6 11" id="KW-0732">Signal</keyword>
<comment type="subcellular location">
    <subcellularLocation>
        <location evidence="1">Cell outer membrane</location>
        <topology evidence="1">Multi-pass membrane protein</topology>
    </subcellularLocation>
</comment>
<dbReference type="GO" id="GO:0015288">
    <property type="term" value="F:porin activity"/>
    <property type="evidence" value="ECO:0007669"/>
    <property type="project" value="UniProtKB-KW"/>
</dbReference>
<dbReference type="KEGG" id="fku:FGKAn22_01950"/>
<keyword evidence="14" id="KW-1185">Reference proteome</keyword>
<keyword evidence="9" id="KW-0472">Membrane</keyword>
<dbReference type="AlphaFoldDB" id="A0AAN1SXC6"/>
<dbReference type="GO" id="GO:0046930">
    <property type="term" value="C:pore complex"/>
    <property type="evidence" value="ECO:0007669"/>
    <property type="project" value="UniProtKB-KW"/>
</dbReference>
<dbReference type="InterPro" id="IPR023614">
    <property type="entry name" value="Porin_dom_sf"/>
</dbReference>
<dbReference type="PRINTS" id="PR00184">
    <property type="entry name" value="NEISSPPORIN"/>
</dbReference>
<evidence type="ECO:0000256" key="4">
    <source>
        <dbReference type="ARBA" id="ARBA00022452"/>
    </source>
</evidence>
<dbReference type="GO" id="GO:0009279">
    <property type="term" value="C:cell outer membrane"/>
    <property type="evidence" value="ECO:0007669"/>
    <property type="project" value="UniProtKB-SubCell"/>
</dbReference>
<keyword evidence="5" id="KW-0812">Transmembrane</keyword>
<evidence type="ECO:0000313" key="13">
    <source>
        <dbReference type="EMBL" id="BBI98502.1"/>
    </source>
</evidence>
<keyword evidence="4" id="KW-1134">Transmembrane beta strand</keyword>
<sequence length="383" mass="39163">MQKKIIALAIAAAVSAPAFADNSNVTIYGQARVSFDLVNTGANAAGTAGVSANKVSSNTSRLGLKGSEDLGDGLAAIWQIEQQIDIDTGANTLATRNTFAGLKNESAGTVLMGRHDTPYKLATRKLDMFADTIADNRSLMGGVSATNIAAATLAANGKSVGSSFDGRPTNVLAYISPAMSGFTAAAAYVAGAETATAGQIKGNAWSVAGMYDAAPFYGSLAYENHKLGSVGSGTVAAPGAALNVAGLTESAWKIGAGYTIDAFTLGFAYERTNDNFGAAGANFLGHNAYYLSGKYSFGTDAVKLAYTKVGKLGAAVNTDAKQFSLGYDHNLSKRTTLFALYTKLSNGTAVNYGLSTNGTGGNNTQNGAGASPSAWSFGMNHTF</sequence>
<evidence type="ECO:0000256" key="3">
    <source>
        <dbReference type="ARBA" id="ARBA00022448"/>
    </source>
</evidence>
<keyword evidence="8" id="KW-0626">Porin</keyword>
<dbReference type="PANTHER" id="PTHR34501">
    <property type="entry name" value="PROTEIN YDDL-RELATED"/>
    <property type="match status" value="1"/>
</dbReference>
<evidence type="ECO:0000256" key="2">
    <source>
        <dbReference type="ARBA" id="ARBA00011233"/>
    </source>
</evidence>
<protein>
    <submittedName>
        <fullName evidence="13">Porin</fullName>
    </submittedName>
</protein>
<comment type="subunit">
    <text evidence="2">Homotrimer.</text>
</comment>
<gene>
    <name evidence="13" type="ORF">FGKAn22_01950</name>
</gene>
<evidence type="ECO:0000256" key="8">
    <source>
        <dbReference type="ARBA" id="ARBA00023114"/>
    </source>
</evidence>
<name>A0AAN1SXC6_9PROT</name>
<dbReference type="Proteomes" id="UP001319121">
    <property type="component" value="Chromosome"/>
</dbReference>
<dbReference type="Pfam" id="PF13609">
    <property type="entry name" value="Porin_4"/>
    <property type="match status" value="1"/>
</dbReference>
<evidence type="ECO:0000256" key="5">
    <source>
        <dbReference type="ARBA" id="ARBA00022692"/>
    </source>
</evidence>
<dbReference type="CDD" id="cd00342">
    <property type="entry name" value="gram_neg_porins"/>
    <property type="match status" value="1"/>
</dbReference>
<keyword evidence="10" id="KW-0998">Cell outer membrane</keyword>
<proteinExistence type="predicted"/>
<keyword evidence="3" id="KW-0813">Transport</keyword>
<dbReference type="Gene3D" id="2.40.160.10">
    <property type="entry name" value="Porin"/>
    <property type="match status" value="1"/>
</dbReference>
<dbReference type="EMBL" id="AP019536">
    <property type="protein sequence ID" value="BBI98502.1"/>
    <property type="molecule type" value="Genomic_DNA"/>
</dbReference>